<reference evidence="2 3" key="1">
    <citation type="journal article" date="2019" name="Commun. Biol.">
        <title>The bagworm genome reveals a unique fibroin gene that provides high tensile strength.</title>
        <authorList>
            <person name="Kono N."/>
            <person name="Nakamura H."/>
            <person name="Ohtoshi R."/>
            <person name="Tomita M."/>
            <person name="Numata K."/>
            <person name="Arakawa K."/>
        </authorList>
    </citation>
    <scope>NUCLEOTIDE SEQUENCE [LARGE SCALE GENOMIC DNA]</scope>
</reference>
<keyword evidence="3" id="KW-1185">Reference proteome</keyword>
<protein>
    <submittedName>
        <fullName evidence="2">Uncharacterized protein</fullName>
    </submittedName>
</protein>
<evidence type="ECO:0000256" key="1">
    <source>
        <dbReference type="SAM" id="MobiDB-lite"/>
    </source>
</evidence>
<feature type="region of interest" description="Disordered" evidence="1">
    <location>
        <begin position="1"/>
        <end position="26"/>
    </location>
</feature>
<evidence type="ECO:0000313" key="3">
    <source>
        <dbReference type="Proteomes" id="UP000299102"/>
    </source>
</evidence>
<name>A0A4C1UP00_EUMVA</name>
<proteinExistence type="predicted"/>
<sequence>MHARTHVRTHERTHVRTHVRTHTRTQEKVTNTVFRPFTCRSVDNETGCAITVTESSNSSAPAQFHQSPFHQMSYSYTIGRQLTVTPLELRVSMDGTGHLLSGVVRRGARLHTTGLRPVP</sequence>
<dbReference type="Proteomes" id="UP000299102">
    <property type="component" value="Unassembled WGS sequence"/>
</dbReference>
<evidence type="ECO:0000313" key="2">
    <source>
        <dbReference type="EMBL" id="GBP27940.1"/>
    </source>
</evidence>
<organism evidence="2 3">
    <name type="scientific">Eumeta variegata</name>
    <name type="common">Bagworm moth</name>
    <name type="synonym">Eumeta japonica</name>
    <dbReference type="NCBI Taxonomy" id="151549"/>
    <lineage>
        <taxon>Eukaryota</taxon>
        <taxon>Metazoa</taxon>
        <taxon>Ecdysozoa</taxon>
        <taxon>Arthropoda</taxon>
        <taxon>Hexapoda</taxon>
        <taxon>Insecta</taxon>
        <taxon>Pterygota</taxon>
        <taxon>Neoptera</taxon>
        <taxon>Endopterygota</taxon>
        <taxon>Lepidoptera</taxon>
        <taxon>Glossata</taxon>
        <taxon>Ditrysia</taxon>
        <taxon>Tineoidea</taxon>
        <taxon>Psychidae</taxon>
        <taxon>Oiketicinae</taxon>
        <taxon>Eumeta</taxon>
    </lineage>
</organism>
<comment type="caution">
    <text evidence="2">The sequence shown here is derived from an EMBL/GenBank/DDBJ whole genome shotgun (WGS) entry which is preliminary data.</text>
</comment>
<dbReference type="EMBL" id="BGZK01000201">
    <property type="protein sequence ID" value="GBP27940.1"/>
    <property type="molecule type" value="Genomic_DNA"/>
</dbReference>
<dbReference type="AlphaFoldDB" id="A0A4C1UP00"/>
<gene>
    <name evidence="2" type="ORF">EVAR_83569_1</name>
</gene>
<accession>A0A4C1UP00</accession>